<reference evidence="3 4" key="1">
    <citation type="submission" date="2024-01" db="EMBL/GenBank/DDBJ databases">
        <authorList>
            <person name="Allen C."/>
            <person name="Tagirdzhanova G."/>
        </authorList>
    </citation>
    <scope>NUCLEOTIDE SEQUENCE [LARGE SCALE GENOMIC DNA]</scope>
</reference>
<feature type="chain" id="PRO_5046061096" description="F5/8 type C domain-containing protein" evidence="1">
    <location>
        <begin position="19"/>
        <end position="771"/>
    </location>
</feature>
<protein>
    <recommendedName>
        <fullName evidence="2">F5/8 type C domain-containing protein</fullName>
    </recommendedName>
</protein>
<dbReference type="Proteomes" id="UP001642482">
    <property type="component" value="Unassembled WGS sequence"/>
</dbReference>
<evidence type="ECO:0000256" key="1">
    <source>
        <dbReference type="SAM" id="SignalP"/>
    </source>
</evidence>
<keyword evidence="1" id="KW-0732">Signal</keyword>
<dbReference type="InterPro" id="IPR000421">
    <property type="entry name" value="FA58C"/>
</dbReference>
<proteinExistence type="predicted"/>
<dbReference type="Pfam" id="PF00754">
    <property type="entry name" value="F5_F8_type_C"/>
    <property type="match status" value="1"/>
</dbReference>
<feature type="domain" description="F5/8 type C" evidence="2">
    <location>
        <begin position="612"/>
        <end position="771"/>
    </location>
</feature>
<dbReference type="PROSITE" id="PS50022">
    <property type="entry name" value="FA58C_3"/>
    <property type="match status" value="1"/>
</dbReference>
<feature type="signal peptide" evidence="1">
    <location>
        <begin position="1"/>
        <end position="18"/>
    </location>
</feature>
<dbReference type="Gene3D" id="2.60.120.260">
    <property type="entry name" value="Galactose-binding domain-like"/>
    <property type="match status" value="1"/>
</dbReference>
<evidence type="ECO:0000259" key="2">
    <source>
        <dbReference type="PROSITE" id="PS50022"/>
    </source>
</evidence>
<sequence>MVTSKWLALLAAGRLAAAWGTSTEDITYILPIYEGALANDSRSNDLAILGGMKTMLGTGGNYTQLGFSFSSWCMSRDQNGAASNYTFNATNLNYVLGLAKELELPILVHANNGRWADCCTSNSDGGWNDALLDEIANQTDTTQINSAGDSLYGHDFGSNYFSFSRYNAFYRSYKQRNLQASMSTIAAWAAENPTLFVGISLDSETLYANDASDYNPIVIQEWKEWMQNTGLYGPGGPYFGQGRVPALVAVSDFNSATGQSFASWDAVTAPAPLSEGDPYTEEWQRWRIQAIVHTVSDETAWIIEAGIPRNQIYGHQTPELEFYTFGDDLTTATAANGGGGYTAYGRAPLDFQSIDTPLRADGTNNFGLFELNPLSTDNTFSYDTLTTLWSDGAKILCPNAFENVTAKDQYSLFDSPTTGDTWGDNINAFLAAYGDTPRLLEPPAWNPGNKVFDLYDNFVNASESGPDNHLAANGSSGGVAVKTVYSAVGGVISYTIDLPALTESTQRLNFYAALGVKDGAGNGGGTCTFQASVTDSTGTETLLLGNGIIIPPTYWTWKHWMPVLSDVTAWAGQTITFTLTTTGNSYYGWTQWGSPAIYATPAGATSNSDFGGSNLALGKTATASSDDTSASGGGWSVSYITDGNVRGGTDGRNGWSSASHTSADATEWVQVDLGSAQTVGKVVLHPRSDISSAAGTGFPVAFTIYGSTDSTAWTPLSVQSSYGASIKAGHAEVVTFESAKARYIRVTATQLNGVGNESGYRVQFTELEVYA</sequence>
<dbReference type="InterPro" id="IPR008979">
    <property type="entry name" value="Galactose-bd-like_sf"/>
</dbReference>
<keyword evidence="4" id="KW-1185">Reference proteome</keyword>
<evidence type="ECO:0000313" key="4">
    <source>
        <dbReference type="Proteomes" id="UP001642482"/>
    </source>
</evidence>
<dbReference type="Gene3D" id="3.20.20.80">
    <property type="entry name" value="Glycosidases"/>
    <property type="match status" value="1"/>
</dbReference>
<dbReference type="EMBL" id="CAWUHD010000014">
    <property type="protein sequence ID" value="CAK7214585.1"/>
    <property type="molecule type" value="Genomic_DNA"/>
</dbReference>
<evidence type="ECO:0000313" key="3">
    <source>
        <dbReference type="EMBL" id="CAK7214585.1"/>
    </source>
</evidence>
<organism evidence="3 4">
    <name type="scientific">Sporothrix eucalyptigena</name>
    <dbReference type="NCBI Taxonomy" id="1812306"/>
    <lineage>
        <taxon>Eukaryota</taxon>
        <taxon>Fungi</taxon>
        <taxon>Dikarya</taxon>
        <taxon>Ascomycota</taxon>
        <taxon>Pezizomycotina</taxon>
        <taxon>Sordariomycetes</taxon>
        <taxon>Sordariomycetidae</taxon>
        <taxon>Ophiostomatales</taxon>
        <taxon>Ophiostomataceae</taxon>
        <taxon>Sporothrix</taxon>
    </lineage>
</organism>
<comment type="caution">
    <text evidence="3">The sequence shown here is derived from an EMBL/GenBank/DDBJ whole genome shotgun (WGS) entry which is preliminary data.</text>
</comment>
<dbReference type="SUPFAM" id="SSF49785">
    <property type="entry name" value="Galactose-binding domain-like"/>
    <property type="match status" value="1"/>
</dbReference>
<gene>
    <name evidence="3" type="ORF">SEUCBS140593_002231</name>
</gene>
<name>A0ABP0B4U0_9PEZI</name>
<accession>A0ABP0B4U0</accession>